<keyword evidence="4" id="KW-1185">Reference proteome</keyword>
<dbReference type="EMBL" id="CP130612">
    <property type="protein sequence ID" value="WKW12019.1"/>
    <property type="molecule type" value="Genomic_DNA"/>
</dbReference>
<accession>A0AA49K0E5</accession>
<evidence type="ECO:0000313" key="4">
    <source>
        <dbReference type="Proteomes" id="UP001229955"/>
    </source>
</evidence>
<name>A0AA49JU83_9BACT</name>
<dbReference type="KEGG" id="pspc:Strain318_001291"/>
<reference evidence="2" key="1">
    <citation type="submission" date="2023-07" db="EMBL/GenBank/DDBJ databases">
        <authorList>
            <person name="Haufschild T."/>
            <person name="Kallscheuer N."/>
            <person name="Hammer J."/>
            <person name="Kohn T."/>
            <person name="Kabuu M."/>
            <person name="Jogler M."/>
            <person name="Wohfarth N."/>
            <person name="Heuer A."/>
            <person name="Rohde M."/>
            <person name="van Teeseling M.C.F."/>
            <person name="Jogler C."/>
        </authorList>
    </citation>
    <scope>NUCLEOTIDE SEQUENCE</scope>
    <source>
        <strain evidence="2">Strain 138</strain>
        <strain evidence="3">Strain 318</strain>
    </source>
</reference>
<evidence type="ECO:0000256" key="1">
    <source>
        <dbReference type="SAM" id="SignalP"/>
    </source>
</evidence>
<dbReference type="RefSeq" id="WP_367887697.1">
    <property type="nucleotide sequence ID" value="NZ_CP130612.1"/>
</dbReference>
<evidence type="ECO:0000313" key="3">
    <source>
        <dbReference type="EMBL" id="WKW14928.1"/>
    </source>
</evidence>
<organism evidence="2">
    <name type="scientific">Pseudogemmatithrix spongiicola</name>
    <dbReference type="NCBI Taxonomy" id="3062599"/>
    <lineage>
        <taxon>Bacteria</taxon>
        <taxon>Pseudomonadati</taxon>
        <taxon>Gemmatimonadota</taxon>
        <taxon>Gemmatimonadia</taxon>
        <taxon>Gemmatimonadales</taxon>
        <taxon>Gemmatimonadaceae</taxon>
        <taxon>Pseudogemmatithrix</taxon>
    </lineage>
</organism>
<dbReference type="Pfam" id="PF08309">
    <property type="entry name" value="LVIVD"/>
    <property type="match status" value="1"/>
</dbReference>
<dbReference type="EMBL" id="CP130613">
    <property type="protein sequence ID" value="WKW14928.1"/>
    <property type="molecule type" value="Genomic_DNA"/>
</dbReference>
<gene>
    <name evidence="2" type="ORF">Strain138_001291</name>
    <name evidence="3" type="ORF">Strain318_001291</name>
</gene>
<proteinExistence type="predicted"/>
<keyword evidence="1" id="KW-0732">Signal</keyword>
<evidence type="ECO:0008006" key="5">
    <source>
        <dbReference type="Google" id="ProtNLM"/>
    </source>
</evidence>
<accession>A0AA49JU83</accession>
<dbReference type="InterPro" id="IPR013211">
    <property type="entry name" value="LVIVD"/>
</dbReference>
<protein>
    <recommendedName>
        <fullName evidence="5">Secreted protein</fullName>
    </recommendedName>
</protein>
<feature type="chain" id="PRO_5041205521" description="Secreted protein" evidence="1">
    <location>
        <begin position="26"/>
        <end position="609"/>
    </location>
</feature>
<feature type="signal peptide" evidence="1">
    <location>
        <begin position="1"/>
        <end position="25"/>
    </location>
</feature>
<dbReference type="Proteomes" id="UP001229955">
    <property type="component" value="Chromosome"/>
</dbReference>
<sequence>MTPTPEYPSMRVLALASLTALTVAAAPLGSSLAAQTYPSATDPRNNLKPGLHDAGIAIQGMRLIATAPKPAALDSIRGLTFVNSDLAFRGNLVYQGNFAGFVIYDVSNPARPQVLSTVECITSQGDPSVVGNLLFVSAEGAGNRNDCAKGGVQNPQDHMAGVRIYDVSNPRAPRFIKNVQTCKGSHTHTVIPHPTDRGVVYIYVSGNQGARPASELAGCRNGSDPADESNSLYRLDVIKVPLARPQDAEVVTGARIFTGLGPAPARGGRARAARAVTGADSAEMAQMAMNGPRNCHDVTAYPAMNLLAGACASYGLLVDISNPERPVRLDAVADTNFSLWHTAVFSNDGKKIVFTDEWGGGTSPNCQAMHPLEMGGNTTLVIGADRKLTQHAYFKIPTAQGAQENCVSHNGGLIPVPGRDIMVQGWYQGGVNIIDFTDPDKPVEIAYFDRGPVDDAPVEGQARGRGTIAGSWGAYWYNGLIYSAEMARGLDILEVLPSEHLTANELAAAKLVTMEEYNPQSQPKLVWPAAFPVVRSYVDQLARGNALPAQLLGEIRNGIDGAERASGAQRRQQLVMVANMVQPLVQRSRDPERLRLLNQALRDLAGATR</sequence>
<evidence type="ECO:0000313" key="2">
    <source>
        <dbReference type="EMBL" id="WKW12019.1"/>
    </source>
</evidence>
<dbReference type="SUPFAM" id="SSF75011">
    <property type="entry name" value="3-carboxy-cis,cis-mucoante lactonizing enzyme"/>
    <property type="match status" value="1"/>
</dbReference>
<dbReference type="AlphaFoldDB" id="A0AA49JU83"/>